<evidence type="ECO:0000256" key="7">
    <source>
        <dbReference type="ARBA" id="ARBA00022884"/>
    </source>
</evidence>
<dbReference type="InterPro" id="IPR027417">
    <property type="entry name" value="P-loop_NTPase"/>
</dbReference>
<evidence type="ECO:0000256" key="11">
    <source>
        <dbReference type="RuleBase" id="RU365068"/>
    </source>
</evidence>
<comment type="subcellular location">
    <subcellularLocation>
        <location evidence="1">Nucleus</location>
        <location evidence="1">Nucleolus</location>
    </subcellularLocation>
</comment>
<dbReference type="HOGENOM" id="CLU_003041_15_2_1"/>
<keyword evidence="17" id="KW-1185">Reference proteome</keyword>
<evidence type="ECO:0000256" key="8">
    <source>
        <dbReference type="ARBA" id="ARBA00047984"/>
    </source>
</evidence>
<keyword evidence="3 10" id="KW-0547">Nucleotide-binding</keyword>
<dbReference type="Pfam" id="PF00270">
    <property type="entry name" value="DEAD"/>
    <property type="match status" value="1"/>
</dbReference>
<sequence>MSAPFYSRYIPPSSLSSTPVTSPKRKKAAQDAPAWPAAETTHARTKATKDDSIASRPTSSTSRSDQNPVPEKKTSKSTGKIRGIQSPNSPPAGPRLNELPENSKQDSVGQDDKTNQGVCKSRPADESSSPLISSGSRPSPQHTEPISQHLKRKRKPADEPDTGDSALPTKHAKIISKYEKYTAKAPIAADARSPDASERPIGSHEETPVYGLSPLPQPAPAPESSRSPSYATLPEWLAHPLIVSSDAGRPFTDLGLHSKQISALASQGYSQAMPVQSAVIPLALNGKHDGDICISAATGSGKTLSYVLPLISTIEPFPVGQLRALIVVPTRELVKQVRKTCDLFVPGTGLRIGTAVGSTALRSEQSLLTDLDQAYDPRFLENNSNIFTSNSDWANFNLQDYISESKELHDALPNHLSTPFANVDILWVVIDEADRLLNESFQEWASTVIPAIESKSSYTTSIPLNAEGSSVGHRSPRKIILSATMTKDVSKLNSLRLRNPKFLEVHATSNEKISSQGTIGNTQSECYQLPTTLNEIIVPVGDGSDKPLVLLELMISFLNCATSTSTPVPTKPAKYHRSSSESSDSFDNDLSCTSPMGRELNSHHNVTCNSKPTTMWPSALIFTKSSENAGRLGRLLTLVNPDLADKIGVLVKSNKSNAARKTLAAYQQGKVRIIIATDRASRGLDLPFLEHVISYDIPLSATSYIHRVGRTARAGQQGTAWSLVTHNEGRWFSNEIIKGISDTAHRSIKRTVIKPSTDSALQNGYASALKKLEEEVLASGQKVEAVLNT</sequence>
<dbReference type="AlphaFoldDB" id="C4JIU1"/>
<dbReference type="SUPFAM" id="SSF52540">
    <property type="entry name" value="P-loop containing nucleoside triphosphate hydrolases"/>
    <property type="match status" value="1"/>
</dbReference>
<dbReference type="PANTHER" id="PTHR24031">
    <property type="entry name" value="RNA HELICASE"/>
    <property type="match status" value="1"/>
</dbReference>
<dbReference type="GO" id="GO:0006364">
    <property type="term" value="P:rRNA processing"/>
    <property type="evidence" value="ECO:0007669"/>
    <property type="project" value="UniProtKB-KW"/>
</dbReference>
<evidence type="ECO:0000256" key="9">
    <source>
        <dbReference type="PROSITE-ProRule" id="PRU00552"/>
    </source>
</evidence>
<feature type="region of interest" description="Disordered" evidence="12">
    <location>
        <begin position="564"/>
        <end position="589"/>
    </location>
</feature>
<evidence type="ECO:0000256" key="2">
    <source>
        <dbReference type="ARBA" id="ARBA00022552"/>
    </source>
</evidence>
<dbReference type="STRING" id="336963.C4JIU1"/>
<dbReference type="PROSITE" id="PS00039">
    <property type="entry name" value="DEAD_ATP_HELICASE"/>
    <property type="match status" value="1"/>
</dbReference>
<dbReference type="InterPro" id="IPR014001">
    <property type="entry name" value="Helicase_ATP-bd"/>
</dbReference>
<dbReference type="GO" id="GO:0005730">
    <property type="term" value="C:nucleolus"/>
    <property type="evidence" value="ECO:0007669"/>
    <property type="project" value="UniProtKB-SubCell"/>
</dbReference>
<dbReference type="VEuPathDB" id="FungiDB:UREG_02952"/>
<evidence type="ECO:0000256" key="1">
    <source>
        <dbReference type="ARBA" id="ARBA00004604"/>
    </source>
</evidence>
<reference evidence="17" key="1">
    <citation type="journal article" date="2009" name="Genome Res.">
        <title>Comparative genomic analyses of the human fungal pathogens Coccidioides and their relatives.</title>
        <authorList>
            <person name="Sharpton T.J."/>
            <person name="Stajich J.E."/>
            <person name="Rounsley S.D."/>
            <person name="Gardner M.J."/>
            <person name="Wortman J.R."/>
            <person name="Jordar V.S."/>
            <person name="Maiti R."/>
            <person name="Kodira C.D."/>
            <person name="Neafsey D.E."/>
            <person name="Zeng Q."/>
            <person name="Hung C.-Y."/>
            <person name="McMahan C."/>
            <person name="Muszewska A."/>
            <person name="Grynberg M."/>
            <person name="Mandel M.A."/>
            <person name="Kellner E.M."/>
            <person name="Barker B.M."/>
            <person name="Galgiani J.N."/>
            <person name="Orbach M.J."/>
            <person name="Kirkland T.N."/>
            <person name="Cole G.T."/>
            <person name="Henn M.R."/>
            <person name="Birren B.W."/>
            <person name="Taylor J.W."/>
        </authorList>
    </citation>
    <scope>NUCLEOTIDE SEQUENCE [LARGE SCALE GENOMIC DNA]</scope>
    <source>
        <strain evidence="17">UAMH 1704</strain>
    </source>
</reference>
<evidence type="ECO:0000259" key="15">
    <source>
        <dbReference type="PROSITE" id="PS51195"/>
    </source>
</evidence>
<dbReference type="PROSITE" id="PS51194">
    <property type="entry name" value="HELICASE_CTER"/>
    <property type="match status" value="1"/>
</dbReference>
<feature type="domain" description="Helicase C-terminal" evidence="14">
    <location>
        <begin position="609"/>
        <end position="761"/>
    </location>
</feature>
<keyword evidence="7 11" id="KW-0694">RNA-binding</keyword>
<feature type="compositionally biased region" description="Low complexity" evidence="12">
    <location>
        <begin position="11"/>
        <end position="22"/>
    </location>
</feature>
<feature type="compositionally biased region" description="Low complexity" evidence="12">
    <location>
        <begin position="127"/>
        <end position="140"/>
    </location>
</feature>
<comment type="function">
    <text evidence="11">RNA helicase.</text>
</comment>
<dbReference type="Proteomes" id="UP000002058">
    <property type="component" value="Unassembled WGS sequence"/>
</dbReference>
<comment type="catalytic activity">
    <reaction evidence="8 11">
        <text>ATP + H2O = ADP + phosphate + H(+)</text>
        <dbReference type="Rhea" id="RHEA:13065"/>
        <dbReference type="ChEBI" id="CHEBI:15377"/>
        <dbReference type="ChEBI" id="CHEBI:15378"/>
        <dbReference type="ChEBI" id="CHEBI:30616"/>
        <dbReference type="ChEBI" id="CHEBI:43474"/>
        <dbReference type="ChEBI" id="CHEBI:456216"/>
        <dbReference type="EC" id="3.6.4.13"/>
    </reaction>
</comment>
<dbReference type="RefSeq" id="XP_002543436.1">
    <property type="nucleotide sequence ID" value="XM_002543390.1"/>
</dbReference>
<dbReference type="eggNOG" id="KOG0350">
    <property type="taxonomic scope" value="Eukaryota"/>
</dbReference>
<feature type="compositionally biased region" description="Low complexity" evidence="12">
    <location>
        <begin position="580"/>
        <end position="589"/>
    </location>
</feature>
<comment type="domain">
    <text evidence="11">The Q motif is unique to and characteristic of the DEAD box family of RNA helicases and controls ATP binding and hydrolysis.</text>
</comment>
<dbReference type="InterPro" id="IPR014014">
    <property type="entry name" value="RNA_helicase_DEAD_Q_motif"/>
</dbReference>
<dbReference type="EMBL" id="CH476615">
    <property type="protein sequence ID" value="EEP78103.1"/>
    <property type="molecule type" value="Genomic_DNA"/>
</dbReference>
<dbReference type="GeneID" id="8442089"/>
<dbReference type="OrthoDB" id="3370at2759"/>
<dbReference type="OMA" id="HLEWLVI"/>
<dbReference type="InterPro" id="IPR001650">
    <property type="entry name" value="Helicase_C-like"/>
</dbReference>
<keyword evidence="4 10" id="KW-0378">Hydrolase</keyword>
<feature type="region of interest" description="Disordered" evidence="12">
    <location>
        <begin position="1"/>
        <end position="171"/>
    </location>
</feature>
<dbReference type="GO" id="GO:0003724">
    <property type="term" value="F:RNA helicase activity"/>
    <property type="evidence" value="ECO:0007669"/>
    <property type="project" value="UniProtKB-EC"/>
</dbReference>
<dbReference type="KEGG" id="ure:UREG_02952"/>
<dbReference type="GO" id="GO:0005524">
    <property type="term" value="F:ATP binding"/>
    <property type="evidence" value="ECO:0007669"/>
    <property type="project" value="UniProtKB-UniRule"/>
</dbReference>
<comment type="similarity">
    <text evidence="10">Belongs to the DEAD box helicase family.</text>
</comment>
<dbReference type="EC" id="3.6.4.13" evidence="11"/>
<dbReference type="PROSITE" id="PS51192">
    <property type="entry name" value="HELICASE_ATP_BIND_1"/>
    <property type="match status" value="1"/>
</dbReference>
<feature type="region of interest" description="Disordered" evidence="12">
    <location>
        <begin position="186"/>
        <end position="229"/>
    </location>
</feature>
<evidence type="ECO:0000256" key="5">
    <source>
        <dbReference type="ARBA" id="ARBA00022806"/>
    </source>
</evidence>
<keyword evidence="6 10" id="KW-0067">ATP-binding</keyword>
<dbReference type="GO" id="GO:0003723">
    <property type="term" value="F:RNA binding"/>
    <property type="evidence" value="ECO:0007669"/>
    <property type="project" value="UniProtKB-UniRule"/>
</dbReference>
<evidence type="ECO:0000256" key="6">
    <source>
        <dbReference type="ARBA" id="ARBA00022840"/>
    </source>
</evidence>
<dbReference type="InParanoid" id="C4JIU1"/>
<gene>
    <name evidence="16" type="ORF">UREG_02952</name>
</gene>
<feature type="compositionally biased region" description="Basic and acidic residues" evidence="12">
    <location>
        <begin position="192"/>
        <end position="207"/>
    </location>
</feature>
<evidence type="ECO:0000313" key="17">
    <source>
        <dbReference type="Proteomes" id="UP000002058"/>
    </source>
</evidence>
<dbReference type="CDD" id="cd18787">
    <property type="entry name" value="SF2_C_DEAD"/>
    <property type="match status" value="1"/>
</dbReference>
<accession>C4JIU1</accession>
<dbReference type="SMART" id="SM00490">
    <property type="entry name" value="HELICc"/>
    <property type="match status" value="1"/>
</dbReference>
<dbReference type="GO" id="GO:0016787">
    <property type="term" value="F:hydrolase activity"/>
    <property type="evidence" value="ECO:0007669"/>
    <property type="project" value="UniProtKB-KW"/>
</dbReference>
<evidence type="ECO:0000313" key="16">
    <source>
        <dbReference type="EMBL" id="EEP78103.1"/>
    </source>
</evidence>
<evidence type="ECO:0000259" key="13">
    <source>
        <dbReference type="PROSITE" id="PS51192"/>
    </source>
</evidence>
<dbReference type="SMART" id="SM00487">
    <property type="entry name" value="DEXDc"/>
    <property type="match status" value="1"/>
</dbReference>
<evidence type="ECO:0000259" key="14">
    <source>
        <dbReference type="PROSITE" id="PS51194"/>
    </source>
</evidence>
<organism evidence="16 17">
    <name type="scientific">Uncinocarpus reesii (strain UAMH 1704)</name>
    <dbReference type="NCBI Taxonomy" id="336963"/>
    <lineage>
        <taxon>Eukaryota</taxon>
        <taxon>Fungi</taxon>
        <taxon>Dikarya</taxon>
        <taxon>Ascomycota</taxon>
        <taxon>Pezizomycotina</taxon>
        <taxon>Eurotiomycetes</taxon>
        <taxon>Eurotiomycetidae</taxon>
        <taxon>Onygenales</taxon>
        <taxon>Onygenaceae</taxon>
        <taxon>Uncinocarpus</taxon>
    </lineage>
</organism>
<feature type="short sequence motif" description="Q motif" evidence="9">
    <location>
        <begin position="249"/>
        <end position="277"/>
    </location>
</feature>
<evidence type="ECO:0000256" key="12">
    <source>
        <dbReference type="SAM" id="MobiDB-lite"/>
    </source>
</evidence>
<name>C4JIU1_UNCRE</name>
<keyword evidence="2" id="KW-0698">rRNA processing</keyword>
<feature type="domain" description="Helicase ATP-binding" evidence="13">
    <location>
        <begin position="283"/>
        <end position="503"/>
    </location>
</feature>
<dbReference type="Gene3D" id="3.40.50.300">
    <property type="entry name" value="P-loop containing nucleotide triphosphate hydrolases"/>
    <property type="match status" value="2"/>
</dbReference>
<keyword evidence="5 10" id="KW-0347">Helicase</keyword>
<feature type="compositionally biased region" description="Polar residues" evidence="12">
    <location>
        <begin position="55"/>
        <end position="67"/>
    </location>
</feature>
<dbReference type="PROSITE" id="PS51195">
    <property type="entry name" value="Q_MOTIF"/>
    <property type="match status" value="1"/>
</dbReference>
<evidence type="ECO:0000256" key="10">
    <source>
        <dbReference type="RuleBase" id="RU000492"/>
    </source>
</evidence>
<proteinExistence type="inferred from homology"/>
<dbReference type="Pfam" id="PF00271">
    <property type="entry name" value="Helicase_C"/>
    <property type="match status" value="1"/>
</dbReference>
<evidence type="ECO:0000256" key="4">
    <source>
        <dbReference type="ARBA" id="ARBA00022801"/>
    </source>
</evidence>
<dbReference type="FunCoup" id="C4JIU1">
    <property type="interactions" value="771"/>
</dbReference>
<dbReference type="InterPro" id="IPR011545">
    <property type="entry name" value="DEAD/DEAH_box_helicase_dom"/>
</dbReference>
<dbReference type="InterPro" id="IPR000629">
    <property type="entry name" value="RNA-helicase_DEAD-box_CS"/>
</dbReference>
<feature type="domain" description="DEAD-box RNA helicase Q" evidence="15">
    <location>
        <begin position="249"/>
        <end position="277"/>
    </location>
</feature>
<protein>
    <recommendedName>
        <fullName evidence="11">ATP-dependent RNA helicase</fullName>
        <ecNumber evidence="11">3.6.4.13</ecNumber>
    </recommendedName>
</protein>
<evidence type="ECO:0000256" key="3">
    <source>
        <dbReference type="ARBA" id="ARBA00022741"/>
    </source>
</evidence>